<dbReference type="Gene3D" id="3.30.70.2970">
    <property type="entry name" value="Protein of unknown function (DUF541), domain 2"/>
    <property type="match status" value="1"/>
</dbReference>
<organism evidence="2 3">
    <name type="scientific">Candidatus Uhrbacteria bacterium GW2011_GWD2_52_7</name>
    <dbReference type="NCBI Taxonomy" id="1618989"/>
    <lineage>
        <taxon>Bacteria</taxon>
        <taxon>Candidatus Uhriibacteriota</taxon>
    </lineage>
</organism>
<comment type="caution">
    <text evidence="2">The sequence shown here is derived from an EMBL/GenBank/DDBJ whole genome shotgun (WGS) entry which is preliminary data.</text>
</comment>
<dbReference type="PANTHER" id="PTHR34387">
    <property type="entry name" value="SLR1258 PROTEIN"/>
    <property type="match status" value="1"/>
</dbReference>
<dbReference type="InterPro" id="IPR007497">
    <property type="entry name" value="SIMPL/DUF541"/>
</dbReference>
<evidence type="ECO:0000313" key="3">
    <source>
        <dbReference type="Proteomes" id="UP000034846"/>
    </source>
</evidence>
<dbReference type="EMBL" id="LCRD01000013">
    <property type="protein sequence ID" value="KKW30411.1"/>
    <property type="molecule type" value="Genomic_DNA"/>
</dbReference>
<dbReference type="PANTHER" id="PTHR34387:SF2">
    <property type="entry name" value="SLR1258 PROTEIN"/>
    <property type="match status" value="1"/>
</dbReference>
<sequence>MANWNNNGGCWPSWQDNKLFTVLLALVCLSVIGALSAQAWKTWREANATGFSELAAPTINVSATGKASAVPDIATVDLGVTVTSTTANSAQDQNTEKMNALVDAMKGLGIEEADLQTSSYSVNPQYNYNVSPAVVTGYEASQTLTVTIRDNTKIGTVIETAGNNGATDVGSLYYEFEDDSAVLAEARDEAIADARNQAEVIAEAMGANLGSIVSYSEYSGGGDYYRSFASAELADGATAPNIQVGEDEVELNVSMTYAIIQ</sequence>
<reference evidence="2 3" key="1">
    <citation type="journal article" date="2015" name="Nature">
        <title>rRNA introns, odd ribosomes, and small enigmatic genomes across a large radiation of phyla.</title>
        <authorList>
            <person name="Brown C.T."/>
            <person name="Hug L.A."/>
            <person name="Thomas B.C."/>
            <person name="Sharon I."/>
            <person name="Castelle C.J."/>
            <person name="Singh A."/>
            <person name="Wilkins M.J."/>
            <person name="Williams K.H."/>
            <person name="Banfield J.F."/>
        </authorList>
    </citation>
    <scope>NUCLEOTIDE SEQUENCE [LARGE SCALE GENOMIC DNA]</scope>
</reference>
<keyword evidence="1" id="KW-1133">Transmembrane helix</keyword>
<evidence type="ECO:0000256" key="1">
    <source>
        <dbReference type="SAM" id="Phobius"/>
    </source>
</evidence>
<accession>A0A0G1XHH8</accession>
<dbReference type="GO" id="GO:0006974">
    <property type="term" value="P:DNA damage response"/>
    <property type="evidence" value="ECO:0007669"/>
    <property type="project" value="TreeGrafter"/>
</dbReference>
<evidence type="ECO:0000313" key="2">
    <source>
        <dbReference type="EMBL" id="KKW30411.1"/>
    </source>
</evidence>
<feature type="transmembrane region" description="Helical" evidence="1">
    <location>
        <begin position="20"/>
        <end position="40"/>
    </location>
</feature>
<keyword evidence="1" id="KW-0812">Transmembrane</keyword>
<keyword evidence="1" id="KW-0472">Membrane</keyword>
<name>A0A0G1XHH8_9BACT</name>
<dbReference type="AlphaFoldDB" id="A0A0G1XHH8"/>
<proteinExistence type="predicted"/>
<dbReference type="InterPro" id="IPR052022">
    <property type="entry name" value="26kDa_periplasmic_antigen"/>
</dbReference>
<gene>
    <name evidence="2" type="ORF">UY72_C0013G0021</name>
</gene>
<dbReference type="Proteomes" id="UP000034846">
    <property type="component" value="Unassembled WGS sequence"/>
</dbReference>
<evidence type="ECO:0008006" key="4">
    <source>
        <dbReference type="Google" id="ProtNLM"/>
    </source>
</evidence>
<protein>
    <recommendedName>
        <fullName evidence="4">26 kDa periplasmic immunogenic protein</fullName>
    </recommendedName>
</protein>
<dbReference type="Pfam" id="PF04402">
    <property type="entry name" value="SIMPL"/>
    <property type="match status" value="1"/>
</dbReference>
<dbReference type="Gene3D" id="3.30.110.170">
    <property type="entry name" value="Protein of unknown function (DUF541), domain 1"/>
    <property type="match status" value="1"/>
</dbReference>